<name>A0AAP0M617_9ROSI</name>
<comment type="caution">
    <text evidence="7">The sequence shown here is derived from an EMBL/GenBank/DDBJ whole genome shotgun (WGS) entry which is preliminary data.</text>
</comment>
<dbReference type="PANTHER" id="PTHR11654">
    <property type="entry name" value="OLIGOPEPTIDE TRANSPORTER-RELATED"/>
    <property type="match status" value="1"/>
</dbReference>
<feature type="transmembrane region" description="Helical" evidence="6">
    <location>
        <begin position="302"/>
        <end position="326"/>
    </location>
</feature>
<feature type="transmembrane region" description="Helical" evidence="6">
    <location>
        <begin position="375"/>
        <end position="401"/>
    </location>
</feature>
<evidence type="ECO:0000313" key="7">
    <source>
        <dbReference type="EMBL" id="KAK9193464.1"/>
    </source>
</evidence>
<evidence type="ECO:0000256" key="2">
    <source>
        <dbReference type="ARBA" id="ARBA00005982"/>
    </source>
</evidence>
<feature type="transmembrane region" description="Helical" evidence="6">
    <location>
        <begin position="35"/>
        <end position="61"/>
    </location>
</feature>
<dbReference type="InterPro" id="IPR036259">
    <property type="entry name" value="MFS_trans_sf"/>
</dbReference>
<dbReference type="Gene3D" id="1.20.1250.20">
    <property type="entry name" value="MFS general substrate transporter like domains"/>
    <property type="match status" value="1"/>
</dbReference>
<keyword evidence="3 6" id="KW-0812">Transmembrane</keyword>
<gene>
    <name evidence="7" type="ORF">WN944_004161</name>
</gene>
<dbReference type="GO" id="GO:0016020">
    <property type="term" value="C:membrane"/>
    <property type="evidence" value="ECO:0007669"/>
    <property type="project" value="UniProtKB-SubCell"/>
</dbReference>
<feature type="transmembrane region" description="Helical" evidence="6">
    <location>
        <begin position="338"/>
        <end position="355"/>
    </location>
</feature>
<keyword evidence="5 6" id="KW-0472">Membrane</keyword>
<feature type="transmembrane region" description="Helical" evidence="6">
    <location>
        <begin position="12"/>
        <end position="29"/>
    </location>
</feature>
<keyword evidence="8" id="KW-1185">Reference proteome</keyword>
<evidence type="ECO:0000256" key="6">
    <source>
        <dbReference type="SAM" id="Phobius"/>
    </source>
</evidence>
<feature type="transmembrane region" description="Helical" evidence="6">
    <location>
        <begin position="73"/>
        <end position="98"/>
    </location>
</feature>
<protein>
    <submittedName>
        <fullName evidence="7">Uncharacterized protein</fullName>
    </submittedName>
</protein>
<feature type="transmembrane region" description="Helical" evidence="6">
    <location>
        <begin position="510"/>
        <end position="530"/>
    </location>
</feature>
<evidence type="ECO:0000256" key="4">
    <source>
        <dbReference type="ARBA" id="ARBA00022989"/>
    </source>
</evidence>
<accession>A0AAP0M617</accession>
<evidence type="ECO:0000313" key="8">
    <source>
        <dbReference type="Proteomes" id="UP001428341"/>
    </source>
</evidence>
<feature type="transmembrane region" description="Helical" evidence="6">
    <location>
        <begin position="189"/>
        <end position="207"/>
    </location>
</feature>
<proteinExistence type="inferred from homology"/>
<dbReference type="AlphaFoldDB" id="A0AAP0M617"/>
<dbReference type="Proteomes" id="UP001428341">
    <property type="component" value="Unassembled WGS sequence"/>
</dbReference>
<dbReference type="EMBL" id="JBCGBO010000006">
    <property type="protein sequence ID" value="KAK9193464.1"/>
    <property type="molecule type" value="Genomic_DNA"/>
</dbReference>
<keyword evidence="4 6" id="KW-1133">Transmembrane helix</keyword>
<feature type="transmembrane region" description="Helical" evidence="6">
    <location>
        <begin position="463"/>
        <end position="489"/>
    </location>
</feature>
<organism evidence="7 8">
    <name type="scientific">Citrus x changshan-huyou</name>
    <dbReference type="NCBI Taxonomy" id="2935761"/>
    <lineage>
        <taxon>Eukaryota</taxon>
        <taxon>Viridiplantae</taxon>
        <taxon>Streptophyta</taxon>
        <taxon>Embryophyta</taxon>
        <taxon>Tracheophyta</taxon>
        <taxon>Spermatophyta</taxon>
        <taxon>Magnoliopsida</taxon>
        <taxon>eudicotyledons</taxon>
        <taxon>Gunneridae</taxon>
        <taxon>Pentapetalae</taxon>
        <taxon>rosids</taxon>
        <taxon>malvids</taxon>
        <taxon>Sapindales</taxon>
        <taxon>Rutaceae</taxon>
        <taxon>Aurantioideae</taxon>
        <taxon>Citrus</taxon>
    </lineage>
</organism>
<evidence type="ECO:0000256" key="5">
    <source>
        <dbReference type="ARBA" id="ARBA00023136"/>
    </source>
</evidence>
<dbReference type="InterPro" id="IPR000109">
    <property type="entry name" value="POT_fam"/>
</dbReference>
<reference evidence="7 8" key="1">
    <citation type="submission" date="2024-05" db="EMBL/GenBank/DDBJ databases">
        <title>Haplotype-resolved chromosome-level genome assembly of Huyou (Citrus changshanensis).</title>
        <authorList>
            <person name="Miao C."/>
            <person name="Chen W."/>
            <person name="Wu Y."/>
            <person name="Wang L."/>
            <person name="Zhao S."/>
            <person name="Grierson D."/>
            <person name="Xu C."/>
            <person name="Chen K."/>
        </authorList>
    </citation>
    <scope>NUCLEOTIDE SEQUENCE [LARGE SCALE GENOMIC DNA]</scope>
    <source>
        <strain evidence="7">01-14</strain>
        <tissue evidence="7">Leaf</tissue>
    </source>
</reference>
<comment type="similarity">
    <text evidence="2">Belongs to the major facilitator superfamily. Proton-dependent oligopeptide transporter (POT/PTR) (TC 2.A.17) family.</text>
</comment>
<feature type="transmembrane region" description="Helical" evidence="6">
    <location>
        <begin position="162"/>
        <end position="183"/>
    </location>
</feature>
<comment type="subcellular location">
    <subcellularLocation>
        <location evidence="1">Membrane</location>
        <topology evidence="1">Multi-pass membrane protein</topology>
    </subcellularLocation>
</comment>
<evidence type="ECO:0000256" key="3">
    <source>
        <dbReference type="ARBA" id="ARBA00022692"/>
    </source>
</evidence>
<dbReference type="GO" id="GO:0022857">
    <property type="term" value="F:transmembrane transporter activity"/>
    <property type="evidence" value="ECO:0007669"/>
    <property type="project" value="InterPro"/>
</dbReference>
<sequence length="561" mass="63243">MPSTLLNVGKILVLSWSDVFVAFVFWMMMDYLTEVWMISFVHAAGIVNIFWGTAHVLPLAIRYLVDTTISKYWMILVSSFAYTAGMCLLTMSTPPAIAGAMGTCSDYKPECIGEGQKILLYTALGLIAFGISGHMGSIDRFIADQATNFREEEFSMSFRPQLIIFSFWGLSLVPNILSIAFLFIKSWKIKFGILAMFTTVSTLVFLSGSCSYRRRKPQGSSLTTVVRVFVASISKLSYRCPRHASELYERSDINDLYVVPHSRSLRWLDKAAIILPNKTLRQQERNRWRLCSVTEVEETKCLVHLIPICFTFVIPGVVSSIGNTFFLEQAEVINGKDGGNFSFGPLLLLLFYYISKGRFTAFYEGFVGHLTSVGWNAVAHVVGFAMSMILSILCCVTAAIVETRRLDVVRSHGLIDKPDEKIPMSLFWLLPQFLLLGAADGFYEKGIDMFFSDQFPRMIFRYLKYIFVATMGVGIIGSTLSVYYAGIISEGIGKHNWFQDTLNLSRLDNYYWLLAALTAANLAVLIIAAMRFPYNYLSLEQIDIDDGPLMKMKIRSNYLFG</sequence>
<dbReference type="Pfam" id="PF00854">
    <property type="entry name" value="PTR2"/>
    <property type="match status" value="1"/>
</dbReference>
<evidence type="ECO:0000256" key="1">
    <source>
        <dbReference type="ARBA" id="ARBA00004141"/>
    </source>
</evidence>